<evidence type="ECO:0000313" key="10">
    <source>
        <dbReference type="EMBL" id="KAB7652799.1"/>
    </source>
</evidence>
<sequence>MPSNYRGRFAPSPTGRLHAGSLAAALASWLDARAHEGTWLLRIEDIDPPRDIPGAGESFIEDLKRFGMESDEPVLWQHDRYSAYEEALRRLQELGLVYGCACSRKEIFAEDLRLGLPKGVYPGTCREGTHGKPVRALRFRVPSGTISFHDRRLGEFSQDVEREVGDFILKRADGLWAYQLAVVADDLFSGVTDIVRGADLVDNTPRQILLTRALGGTPSRYMHIPLVLNNEGEKLSKQAGATPVDVSNPLDALEAAGRHLGIPIIGAENPEGYLRAALPLWAERWCR</sequence>
<feature type="domain" description="Glutamyl/glutaminyl-tRNA synthetase class Ib catalytic" evidence="9">
    <location>
        <begin position="6"/>
        <end position="246"/>
    </location>
</feature>
<name>A0AAI9SFA2_9BURK</name>
<dbReference type="GO" id="GO:0008270">
    <property type="term" value="F:zinc ion binding"/>
    <property type="evidence" value="ECO:0007669"/>
    <property type="project" value="UniProtKB-UniRule"/>
</dbReference>
<dbReference type="InterPro" id="IPR014729">
    <property type="entry name" value="Rossmann-like_a/b/a_fold"/>
</dbReference>
<dbReference type="GO" id="GO:0005829">
    <property type="term" value="C:cytosol"/>
    <property type="evidence" value="ECO:0007669"/>
    <property type="project" value="TreeGrafter"/>
</dbReference>
<comment type="function">
    <text evidence="7">Catalyzes the tRNA-independent activation of glutamate in presence of ATP and the subsequent transfer of glutamate onto a tRNA(Asp). Glutamate is transferred on the 2-amino-5-(4,5-dihydroxy-2-cyclopenten-1-yl) moiety of the queuosine in the wobble position of the QUC anticodon.</text>
</comment>
<keyword evidence="3 7" id="KW-0547">Nucleotide-binding</keyword>
<dbReference type="HAMAP" id="MF_01428">
    <property type="entry name" value="Glu_Q_tRNA_synth"/>
    <property type="match status" value="1"/>
</dbReference>
<keyword evidence="11" id="KW-1185">Reference proteome</keyword>
<feature type="binding site" evidence="7">
    <location>
        <position position="125"/>
    </location>
    <ligand>
        <name>Zn(2+)</name>
        <dbReference type="ChEBI" id="CHEBI:29105"/>
    </ligand>
</feature>
<dbReference type="RefSeq" id="WP_139687761.1">
    <property type="nucleotide sequence ID" value="NZ_WEHW01000001.1"/>
</dbReference>
<comment type="similarity">
    <text evidence="7">Belongs to the class-I aminoacyl-tRNA synthetase family. GluQ subfamily.</text>
</comment>
<evidence type="ECO:0000256" key="4">
    <source>
        <dbReference type="ARBA" id="ARBA00022833"/>
    </source>
</evidence>
<dbReference type="InterPro" id="IPR020058">
    <property type="entry name" value="Glu/Gln-tRNA-synth_Ib_cat-dom"/>
</dbReference>
<evidence type="ECO:0000256" key="2">
    <source>
        <dbReference type="ARBA" id="ARBA00022723"/>
    </source>
</evidence>
<dbReference type="NCBIfam" id="TIGR03838">
    <property type="entry name" value="queuosine_YadB"/>
    <property type="match status" value="1"/>
</dbReference>
<dbReference type="NCBIfam" id="NF004314">
    <property type="entry name" value="PRK05710.1-3"/>
    <property type="match status" value="1"/>
</dbReference>
<feature type="binding site" evidence="7">
    <location>
        <position position="121"/>
    </location>
    <ligand>
        <name>Zn(2+)</name>
        <dbReference type="ChEBI" id="CHEBI:29105"/>
    </ligand>
</feature>
<evidence type="ECO:0000256" key="7">
    <source>
        <dbReference type="HAMAP-Rule" id="MF_01428"/>
    </source>
</evidence>
<evidence type="ECO:0000256" key="6">
    <source>
        <dbReference type="ARBA" id="ARBA00023146"/>
    </source>
</evidence>
<feature type="binding site" evidence="7">
    <location>
        <position position="178"/>
    </location>
    <ligand>
        <name>L-glutamate</name>
        <dbReference type="ChEBI" id="CHEBI:29985"/>
    </ligand>
</feature>
<evidence type="ECO:0000256" key="3">
    <source>
        <dbReference type="ARBA" id="ARBA00022741"/>
    </source>
</evidence>
<evidence type="ECO:0000259" key="9">
    <source>
        <dbReference type="Pfam" id="PF00749"/>
    </source>
</evidence>
<evidence type="ECO:0000256" key="5">
    <source>
        <dbReference type="ARBA" id="ARBA00022840"/>
    </source>
</evidence>
<keyword evidence="1 7" id="KW-0436">Ligase</keyword>
<keyword evidence="2 7" id="KW-0479">Metal-binding</keyword>
<comment type="caution">
    <text evidence="10">The sequence shown here is derived from an EMBL/GenBank/DDBJ whole genome shotgun (WGS) entry which is preliminary data.</text>
</comment>
<dbReference type="EMBL" id="WEHW01000001">
    <property type="protein sequence ID" value="KAB7652799.1"/>
    <property type="molecule type" value="Genomic_DNA"/>
</dbReference>
<feature type="short sequence motif" description="'HIGH' region" evidence="7">
    <location>
        <begin position="11"/>
        <end position="21"/>
    </location>
</feature>
<feature type="short sequence motif" description="'KMSKS' region" evidence="7">
    <location>
        <begin position="234"/>
        <end position="238"/>
    </location>
</feature>
<dbReference type="PANTHER" id="PTHR43311:SF1">
    <property type="entry name" value="GLUTAMYL-Q TRNA(ASP) SYNTHETASE"/>
    <property type="match status" value="1"/>
</dbReference>
<organism evidence="10 11">
    <name type="scientific">Sutterella seckii</name>
    <dbReference type="NCBI Taxonomy" id="1944635"/>
    <lineage>
        <taxon>Bacteria</taxon>
        <taxon>Pseudomonadati</taxon>
        <taxon>Pseudomonadota</taxon>
        <taxon>Betaproteobacteria</taxon>
        <taxon>Burkholderiales</taxon>
        <taxon>Sutterellaceae</taxon>
        <taxon>Sutterella</taxon>
    </lineage>
</organism>
<dbReference type="GO" id="GO:0005524">
    <property type="term" value="F:ATP binding"/>
    <property type="evidence" value="ECO:0007669"/>
    <property type="project" value="UniProtKB-KW"/>
</dbReference>
<feature type="binding site" evidence="7">
    <location>
        <position position="237"/>
    </location>
    <ligand>
        <name>ATP</name>
        <dbReference type="ChEBI" id="CHEBI:30616"/>
    </ligand>
</feature>
<dbReference type="AlphaFoldDB" id="A0AAI9SFA2"/>
<evidence type="ECO:0000313" key="11">
    <source>
        <dbReference type="Proteomes" id="UP000469462"/>
    </source>
</evidence>
<reference evidence="10 11" key="1">
    <citation type="submission" date="2019-10" db="EMBL/GenBank/DDBJ databases">
        <title>Genome diversity of Sutterella seckii.</title>
        <authorList>
            <person name="Chaplin A.V."/>
            <person name="Sokolova S.R."/>
            <person name="Mosin K.A."/>
            <person name="Ivanova E.L."/>
            <person name="Kochetkova T.O."/>
            <person name="Goltsov A.Y."/>
            <person name="Trofimov D.Y."/>
            <person name="Efimov B.A."/>
        </authorList>
    </citation>
    <scope>NUCLEOTIDE SEQUENCE [LARGE SCALE GENOMIC DNA]</scope>
    <source>
        <strain evidence="10 11">ASD3426</strain>
    </source>
</reference>
<dbReference type="GO" id="GO:0004818">
    <property type="term" value="F:glutamate-tRNA ligase activity"/>
    <property type="evidence" value="ECO:0007669"/>
    <property type="project" value="TreeGrafter"/>
</dbReference>
<dbReference type="GO" id="GO:0006400">
    <property type="term" value="P:tRNA modification"/>
    <property type="evidence" value="ECO:0007669"/>
    <property type="project" value="InterPro"/>
</dbReference>
<dbReference type="Proteomes" id="UP000469462">
    <property type="component" value="Unassembled WGS sequence"/>
</dbReference>
<keyword evidence="4 7" id="KW-0862">Zinc</keyword>
<dbReference type="InterPro" id="IPR000924">
    <property type="entry name" value="Glu/Gln-tRNA-synth"/>
</dbReference>
<dbReference type="GO" id="GO:0006424">
    <property type="term" value="P:glutamyl-tRNA aminoacylation"/>
    <property type="evidence" value="ECO:0007669"/>
    <property type="project" value="InterPro"/>
</dbReference>
<evidence type="ECO:0000256" key="1">
    <source>
        <dbReference type="ARBA" id="ARBA00022598"/>
    </source>
</evidence>
<dbReference type="SUPFAM" id="SSF52374">
    <property type="entry name" value="Nucleotidylyl transferase"/>
    <property type="match status" value="1"/>
</dbReference>
<dbReference type="PRINTS" id="PR00987">
    <property type="entry name" value="TRNASYNTHGLU"/>
</dbReference>
<gene>
    <name evidence="7" type="primary">gluQ</name>
    <name evidence="10" type="ORF">GBM96_00130</name>
</gene>
<dbReference type="NCBIfam" id="NF004313">
    <property type="entry name" value="PRK05710.1-2"/>
    <property type="match status" value="1"/>
</dbReference>
<evidence type="ECO:0000256" key="8">
    <source>
        <dbReference type="RuleBase" id="RU363037"/>
    </source>
</evidence>
<dbReference type="InterPro" id="IPR049940">
    <property type="entry name" value="GluQ/Sye"/>
</dbReference>
<dbReference type="EC" id="6.1.1.-" evidence="7"/>
<protein>
    <recommendedName>
        <fullName evidence="7">Glutamyl-Q tRNA(Asp) synthetase</fullName>
        <shortName evidence="7">Glu-Q-RSs</shortName>
        <ecNumber evidence="7">6.1.1.-</ecNumber>
    </recommendedName>
</protein>
<keyword evidence="5 7" id="KW-0067">ATP-binding</keyword>
<dbReference type="InterPro" id="IPR022380">
    <property type="entry name" value="Glu-Q_tRNA(Asp)_Synthase"/>
</dbReference>
<accession>A0AAI9SFA2</accession>
<proteinExistence type="inferred from homology"/>
<feature type="binding site" evidence="7">
    <location>
        <begin position="8"/>
        <end position="12"/>
    </location>
    <ligand>
        <name>L-glutamate</name>
        <dbReference type="ChEBI" id="CHEBI:29985"/>
    </ligand>
</feature>
<dbReference type="Gene3D" id="3.40.50.620">
    <property type="entry name" value="HUPs"/>
    <property type="match status" value="1"/>
</dbReference>
<feature type="binding site" evidence="7">
    <location>
        <position position="100"/>
    </location>
    <ligand>
        <name>Zn(2+)</name>
        <dbReference type="ChEBI" id="CHEBI:29105"/>
    </ligand>
</feature>
<dbReference type="PANTHER" id="PTHR43311">
    <property type="entry name" value="GLUTAMATE--TRNA LIGASE"/>
    <property type="match status" value="1"/>
</dbReference>
<comment type="cofactor">
    <cofactor evidence="7">
        <name>Zn(2+)</name>
        <dbReference type="ChEBI" id="CHEBI:29105"/>
    </cofactor>
    <text evidence="7">Binds 1 zinc ion per subunit.</text>
</comment>
<keyword evidence="8" id="KW-0648">Protein biosynthesis</keyword>
<dbReference type="Pfam" id="PF00749">
    <property type="entry name" value="tRNA-synt_1c"/>
    <property type="match status" value="1"/>
</dbReference>
<feature type="binding site" evidence="7">
    <location>
        <position position="196"/>
    </location>
    <ligand>
        <name>L-glutamate</name>
        <dbReference type="ChEBI" id="CHEBI:29985"/>
    </ligand>
</feature>
<feature type="binding site" evidence="7">
    <location>
        <position position="102"/>
    </location>
    <ligand>
        <name>Zn(2+)</name>
        <dbReference type="ChEBI" id="CHEBI:29105"/>
    </ligand>
</feature>
<feature type="binding site" evidence="7">
    <location>
        <position position="44"/>
    </location>
    <ligand>
        <name>L-glutamate</name>
        <dbReference type="ChEBI" id="CHEBI:29985"/>
    </ligand>
</feature>
<keyword evidence="6 7" id="KW-0030">Aminoacyl-tRNA synthetase</keyword>